<dbReference type="PIRSF" id="PIRSF006425">
    <property type="entry name" value="UCP006425_WD40"/>
    <property type="match status" value="1"/>
</dbReference>
<evidence type="ECO:0000256" key="1">
    <source>
        <dbReference type="SAM" id="MobiDB-lite"/>
    </source>
</evidence>
<evidence type="ECO:0000313" key="3">
    <source>
        <dbReference type="Proteomes" id="UP000011560"/>
    </source>
</evidence>
<comment type="caution">
    <text evidence="2">The sequence shown here is derived from an EMBL/GenBank/DDBJ whole genome shotgun (WGS) entry which is preliminary data.</text>
</comment>
<gene>
    <name evidence="2" type="ORF">C479_08478</name>
</gene>
<protein>
    <recommendedName>
        <fullName evidence="4">Beta propeller domain-containing protein</fullName>
    </recommendedName>
</protein>
<dbReference type="InterPro" id="IPR019198">
    <property type="entry name" value="Beta_propeller_containing"/>
</dbReference>
<feature type="region of interest" description="Disordered" evidence="1">
    <location>
        <begin position="27"/>
        <end position="52"/>
    </location>
</feature>
<dbReference type="Proteomes" id="UP000011560">
    <property type="component" value="Unassembled WGS sequence"/>
</dbReference>
<dbReference type="PATRIC" id="fig|1227490.4.peg.1729"/>
<reference evidence="2 3" key="1">
    <citation type="journal article" date="2014" name="PLoS Genet.">
        <title>Phylogenetically driven sequencing of extremely halophilic archaea reveals strategies for static and dynamic osmo-response.</title>
        <authorList>
            <person name="Becker E.A."/>
            <person name="Seitzer P.M."/>
            <person name="Tritt A."/>
            <person name="Larsen D."/>
            <person name="Krusor M."/>
            <person name="Yao A.I."/>
            <person name="Wu D."/>
            <person name="Madern D."/>
            <person name="Eisen J.A."/>
            <person name="Darling A.E."/>
            <person name="Facciotti M.T."/>
        </authorList>
    </citation>
    <scope>NUCLEOTIDE SEQUENCE [LARGE SCALE GENOMIC DNA]</scope>
    <source>
        <strain evidence="2 3">JCM 14624</strain>
    </source>
</reference>
<organism evidence="2 3">
    <name type="scientific">Halovivax asiaticus JCM 14624</name>
    <dbReference type="NCBI Taxonomy" id="1227490"/>
    <lineage>
        <taxon>Archaea</taxon>
        <taxon>Methanobacteriati</taxon>
        <taxon>Methanobacteriota</taxon>
        <taxon>Stenosarchaea group</taxon>
        <taxon>Halobacteria</taxon>
        <taxon>Halobacteriales</taxon>
        <taxon>Natrialbaceae</taxon>
        <taxon>Halovivax</taxon>
    </lineage>
</organism>
<dbReference type="Pfam" id="PF09826">
    <property type="entry name" value="Beta_propel"/>
    <property type="match status" value="1"/>
</dbReference>
<feature type="compositionally biased region" description="Low complexity" evidence="1">
    <location>
        <begin position="109"/>
        <end position="119"/>
    </location>
</feature>
<feature type="region of interest" description="Disordered" evidence="1">
    <location>
        <begin position="91"/>
        <end position="139"/>
    </location>
</feature>
<dbReference type="SUPFAM" id="SSF51004">
    <property type="entry name" value="C-terminal (heme d1) domain of cytochrome cd1-nitrite reductase"/>
    <property type="match status" value="1"/>
</dbReference>
<dbReference type="InterPro" id="IPR011048">
    <property type="entry name" value="Haem_d1_sf"/>
</dbReference>
<dbReference type="RefSeq" id="WP_007700857.1">
    <property type="nucleotide sequence ID" value="NZ_AOIQ01000014.1"/>
</dbReference>
<dbReference type="InterPro" id="IPR014441">
    <property type="entry name" value="UCP006425_b-propeller"/>
</dbReference>
<accession>M0BKJ9</accession>
<dbReference type="STRING" id="1227490.C479_08478"/>
<dbReference type="EMBL" id="AOIQ01000014">
    <property type="protein sequence ID" value="ELZ10833.1"/>
    <property type="molecule type" value="Genomic_DNA"/>
</dbReference>
<evidence type="ECO:0008006" key="4">
    <source>
        <dbReference type="Google" id="ProtNLM"/>
    </source>
</evidence>
<dbReference type="AlphaFoldDB" id="M0BKJ9"/>
<sequence>MDETRTTILAVALVALLVGGALGGAFGTTFTDSPEPTPVRGDQADWHGDGTPSLAQFDSAAAFESYFAAADRGRFGMYLGAGVDVEMASDDEAMEESDGGGDAGGQGDSAGDASGASGSDGRDVSGTNVQEAGIDEPDVLKAEGEAAYYAGHRFRSQSDETTIVDTTDAADPEPVATIPASGELLLVPETDTLVVFDGDRLWGYDVSDPAAPEQVWDQSLETGLETARLVDGDLYLVLVDRPDSGAPCPVAGYGDDVACTDIYRPGVQTDADAVYTAARVDPASGELLDETSVIGSTHSSATYVSENAIYLTYTRSVSEYQVLSGYLTGTGTADLGLDAETVDRIETLDGLNISERAKTVELRTIVERWFDSLDEEARDDAREAFDEGIAAYADDRQRDLTKTGIARVSIDGGLDVTASGEVPGTPLNQWSMDEHDGHLRIATTIHGTHGADSENDVYVLDDALEITGSVEGLGETERIYAVRFEGDEGHVVTFRETDPFYTLDLADPHDPQLEGKLKIPGFSTYLHPLDDAGDLVLGVGEQDGKVKLSTFDVSDRTDPAELDATILSDERYSEAVQNHRAFLHDAEYGAFFVPAGEASYLYSYDDGTLTQEKQIDVGGPGVRAMYVEDALYVFGESELVVLERGTWEEVDRHEL</sequence>
<name>M0BKJ9_9EURY</name>
<keyword evidence="3" id="KW-1185">Reference proteome</keyword>
<dbReference type="OrthoDB" id="28968at2157"/>
<evidence type="ECO:0000313" key="2">
    <source>
        <dbReference type="EMBL" id="ELZ10833.1"/>
    </source>
</evidence>
<proteinExistence type="predicted"/>